<dbReference type="RefSeq" id="WP_119832735.1">
    <property type="nucleotide sequence ID" value="NZ_QYUL01000003.1"/>
</dbReference>
<reference evidence="5 6" key="1">
    <citation type="submission" date="2018-09" db="EMBL/GenBank/DDBJ databases">
        <authorList>
            <person name="Zhu H."/>
        </authorList>
    </citation>
    <scope>NUCLEOTIDE SEQUENCE [LARGE SCALE GENOMIC DNA]</scope>
    <source>
        <strain evidence="5 6">K2W22B-5</strain>
    </source>
</reference>
<comment type="caution">
    <text evidence="5">The sequence shown here is derived from an EMBL/GenBank/DDBJ whole genome shotgun (WGS) entry which is preliminary data.</text>
</comment>
<organism evidence="5 6">
    <name type="scientific">Azospirillum cavernae</name>
    <dbReference type="NCBI Taxonomy" id="2320860"/>
    <lineage>
        <taxon>Bacteria</taxon>
        <taxon>Pseudomonadati</taxon>
        <taxon>Pseudomonadota</taxon>
        <taxon>Alphaproteobacteria</taxon>
        <taxon>Rhodospirillales</taxon>
        <taxon>Azospirillaceae</taxon>
        <taxon>Azospirillum</taxon>
    </lineage>
</organism>
<dbReference type="GO" id="GO:0005737">
    <property type="term" value="C:cytoplasm"/>
    <property type="evidence" value="ECO:0007669"/>
    <property type="project" value="UniProtKB-SubCell"/>
</dbReference>
<accession>A0A418VS18</accession>
<dbReference type="GO" id="GO:0004757">
    <property type="term" value="F:sepiapterin reductase (NADP+) activity"/>
    <property type="evidence" value="ECO:0007669"/>
    <property type="project" value="TreeGrafter"/>
</dbReference>
<evidence type="ECO:0000256" key="2">
    <source>
        <dbReference type="ARBA" id="ARBA00022490"/>
    </source>
</evidence>
<dbReference type="InterPro" id="IPR002347">
    <property type="entry name" value="SDR_fam"/>
</dbReference>
<comment type="subcellular location">
    <subcellularLocation>
        <location evidence="1">Cytoplasm</location>
    </subcellularLocation>
</comment>
<keyword evidence="4" id="KW-0560">Oxidoreductase</keyword>
<evidence type="ECO:0000313" key="6">
    <source>
        <dbReference type="Proteomes" id="UP000283458"/>
    </source>
</evidence>
<dbReference type="InterPro" id="IPR036291">
    <property type="entry name" value="NAD(P)-bd_dom_sf"/>
</dbReference>
<keyword evidence="6" id="KW-1185">Reference proteome</keyword>
<evidence type="ECO:0000256" key="1">
    <source>
        <dbReference type="ARBA" id="ARBA00004496"/>
    </source>
</evidence>
<dbReference type="EMBL" id="QYUL01000003">
    <property type="protein sequence ID" value="RJF79277.1"/>
    <property type="molecule type" value="Genomic_DNA"/>
</dbReference>
<dbReference type="PANTHER" id="PTHR44085:SF2">
    <property type="entry name" value="SEPIAPTERIN REDUCTASE"/>
    <property type="match status" value="1"/>
</dbReference>
<keyword evidence="2" id="KW-0963">Cytoplasm</keyword>
<dbReference type="AlphaFoldDB" id="A0A418VS18"/>
<dbReference type="Gene3D" id="3.40.50.720">
    <property type="entry name" value="NAD(P)-binding Rossmann-like Domain"/>
    <property type="match status" value="1"/>
</dbReference>
<dbReference type="Pfam" id="PF00106">
    <property type="entry name" value="adh_short"/>
    <property type="match status" value="1"/>
</dbReference>
<gene>
    <name evidence="5" type="ORF">D3877_20960</name>
</gene>
<dbReference type="NCBIfam" id="NF005436">
    <property type="entry name" value="PRK07023.1"/>
    <property type="match status" value="1"/>
</dbReference>
<evidence type="ECO:0000256" key="3">
    <source>
        <dbReference type="ARBA" id="ARBA00022857"/>
    </source>
</evidence>
<dbReference type="OrthoDB" id="9810734at2"/>
<dbReference type="GO" id="GO:0006729">
    <property type="term" value="P:tetrahydrobiopterin biosynthetic process"/>
    <property type="evidence" value="ECO:0007669"/>
    <property type="project" value="TreeGrafter"/>
</dbReference>
<dbReference type="Proteomes" id="UP000283458">
    <property type="component" value="Unassembled WGS sequence"/>
</dbReference>
<dbReference type="PANTHER" id="PTHR44085">
    <property type="entry name" value="SEPIAPTERIN REDUCTASE"/>
    <property type="match status" value="1"/>
</dbReference>
<proteinExistence type="predicted"/>
<evidence type="ECO:0000313" key="5">
    <source>
        <dbReference type="EMBL" id="RJF79277.1"/>
    </source>
</evidence>
<evidence type="ECO:0000256" key="4">
    <source>
        <dbReference type="ARBA" id="ARBA00023002"/>
    </source>
</evidence>
<dbReference type="SUPFAM" id="SSF51735">
    <property type="entry name" value="NAD(P)-binding Rossmann-fold domains"/>
    <property type="match status" value="1"/>
</dbReference>
<name>A0A418VS18_9PROT</name>
<dbReference type="InterPro" id="IPR051721">
    <property type="entry name" value="Biopterin_syn/organic_redct"/>
</dbReference>
<protein>
    <submittedName>
        <fullName evidence="5">SDR family oxidoreductase</fullName>
    </submittedName>
</protein>
<keyword evidence="3" id="KW-0521">NADP</keyword>
<dbReference type="PRINTS" id="PR00081">
    <property type="entry name" value="GDHRDH"/>
</dbReference>
<sequence length="242" mass="24649">MKAIVTGHSRGLGAALAAALLDQGAAVLGLARLGNESLAGRLEQIAVDLSNPDAVAALTAKGGPLDRFLDNPGLGPVLLINNAGMVEPIGPAGTLDPAAIARAVALNVTAPLILADAVIAATDGQPDRRVLHVSSGAGRTVYTGWSVYGATKAALDHHARAVAADARPGLRIASVAPGVVDTDMQATLRATPEDRFILRERFVSLKDSGALTSPEACAATMLAHLLSDAFGRDPVADVRNLP</sequence>